<dbReference type="EMBL" id="CM044706">
    <property type="protein sequence ID" value="KAI5659170.1"/>
    <property type="molecule type" value="Genomic_DNA"/>
</dbReference>
<keyword evidence="2" id="KW-1185">Reference proteome</keyword>
<dbReference type="Proteomes" id="UP001060085">
    <property type="component" value="Linkage Group LG06"/>
</dbReference>
<protein>
    <submittedName>
        <fullName evidence="1">Uncharacterized protein</fullName>
    </submittedName>
</protein>
<comment type="caution">
    <text evidence="1">The sequence shown here is derived from an EMBL/GenBank/DDBJ whole genome shotgun (WGS) entry which is preliminary data.</text>
</comment>
<reference evidence="2" key="1">
    <citation type="journal article" date="2023" name="Nat. Plants">
        <title>Single-cell RNA sequencing provides a high-resolution roadmap for understanding the multicellular compartmentation of specialized metabolism.</title>
        <authorList>
            <person name="Sun S."/>
            <person name="Shen X."/>
            <person name="Li Y."/>
            <person name="Li Y."/>
            <person name="Wang S."/>
            <person name="Li R."/>
            <person name="Zhang H."/>
            <person name="Shen G."/>
            <person name="Guo B."/>
            <person name="Wei J."/>
            <person name="Xu J."/>
            <person name="St-Pierre B."/>
            <person name="Chen S."/>
            <person name="Sun C."/>
        </authorList>
    </citation>
    <scope>NUCLEOTIDE SEQUENCE [LARGE SCALE GENOMIC DNA]</scope>
</reference>
<evidence type="ECO:0000313" key="2">
    <source>
        <dbReference type="Proteomes" id="UP001060085"/>
    </source>
</evidence>
<gene>
    <name evidence="1" type="ORF">M9H77_27963</name>
</gene>
<sequence>MGSCLSVEEDIRRHGPRVGYGISTSPAKGNSQLPRQPNAPETCSSGSTNNIVVISKNVRDLRQSPGNSNVDIFTYEEMKLATKHFRPDQVLGEGGFGIVYKGVIDENVRPGYKKTPVAIKELDREGLQGDREWLAEVNYLGQLRHPNLVKLIGYCCEGDHRLLVYEYMASGSLEKHLFPRVCATLTWSKRMKIALDAAKGLAFLHTAEQPIIYRDFKTSNILLDVDFNAKLSDFGLAKDGPMGDQTHVSTRVMGTYGYAAPEYVMTGHLTARSDVYGFGVVLLEMLIGRRAMDKSRPSREHNLVEWARPLLNHSKKLLRILDPRLEGQYSSKIAVKVANLAYQCLSQNPKGRPVMSQVVEILETLQTRGGAQEEALLQSGSSSVTLYELQKGMSDSSVDKKRNELKCESERNAGEPQKNKQSNGRSRSEPPKECDLYSPSPDVGVDEETSDSSARN</sequence>
<organism evidence="1 2">
    <name type="scientific">Catharanthus roseus</name>
    <name type="common">Madagascar periwinkle</name>
    <name type="synonym">Vinca rosea</name>
    <dbReference type="NCBI Taxonomy" id="4058"/>
    <lineage>
        <taxon>Eukaryota</taxon>
        <taxon>Viridiplantae</taxon>
        <taxon>Streptophyta</taxon>
        <taxon>Embryophyta</taxon>
        <taxon>Tracheophyta</taxon>
        <taxon>Spermatophyta</taxon>
        <taxon>Magnoliopsida</taxon>
        <taxon>eudicotyledons</taxon>
        <taxon>Gunneridae</taxon>
        <taxon>Pentapetalae</taxon>
        <taxon>asterids</taxon>
        <taxon>lamiids</taxon>
        <taxon>Gentianales</taxon>
        <taxon>Apocynaceae</taxon>
        <taxon>Rauvolfioideae</taxon>
        <taxon>Vinceae</taxon>
        <taxon>Catharanthinae</taxon>
        <taxon>Catharanthus</taxon>
    </lineage>
</organism>
<proteinExistence type="predicted"/>
<evidence type="ECO:0000313" key="1">
    <source>
        <dbReference type="EMBL" id="KAI5659170.1"/>
    </source>
</evidence>
<name>A0ACC0AE77_CATRO</name>
<accession>A0ACC0AE77</accession>